<evidence type="ECO:0008006" key="4">
    <source>
        <dbReference type="Google" id="ProtNLM"/>
    </source>
</evidence>
<dbReference type="Proteomes" id="UP000001383">
    <property type="component" value="Chromosome"/>
</dbReference>
<name>B9E8K3_MACCJ</name>
<reference evidence="2 3" key="1">
    <citation type="journal article" date="2009" name="J. Bacteriol.">
        <title>Complete genome sequence of Macrococcus caseolyticus strain JCSCS5402, reflecting the ancestral genome of the human-pathogenic staphylococci.</title>
        <authorList>
            <person name="Baba T."/>
            <person name="Kuwahara-Arai K."/>
            <person name="Uchiyama I."/>
            <person name="Takeuchi F."/>
            <person name="Ito T."/>
            <person name="Hiramatsu K."/>
        </authorList>
    </citation>
    <scope>NUCLEOTIDE SEQUENCE [LARGE SCALE GENOMIC DNA]</scope>
    <source>
        <strain evidence="2 3">JCSC5402</strain>
    </source>
</reference>
<sequence length="352" mass="41910">MVQLIKSTYLNEDDYYTEAYMTHNVQNLRWYLESLSKEELKDICRNFDIKGFSSKNKDELIELIQSTYFKDDQLLTRLLQELSSDYKLIFYELAVSDDETVKFNRDIPDTLFLFYPEADEHLVIPKDVKQHFKQFIETHPDINSDIQLIEFYHSAFNLYGFVSLKQLAKLQYKYKGLQKDEQTIKEEITRLLPEYKDLIQHRSVKHRDLAQVNLNMKALTHGKKYYEPATESEFLNYKDPYFTEPSEAIEALRTLLDKMVTDQYEGTYTAQLIIDTIIFGLRANDTPEFILKHIQQIENSGFLKVENRTLPEHIERAIIDTRLWSLNGHKPQQKKERKVVQVKQKKKKRKKK</sequence>
<protein>
    <recommendedName>
        <fullName evidence="4">Rho termination factor N-terminal domain-containing protein</fullName>
    </recommendedName>
</protein>
<organism evidence="2 3">
    <name type="scientific">Macrococcus caseolyticus (strain JCSC5402)</name>
    <name type="common">Macrococcoides caseolyticum</name>
    <dbReference type="NCBI Taxonomy" id="458233"/>
    <lineage>
        <taxon>Bacteria</taxon>
        <taxon>Bacillati</taxon>
        <taxon>Bacillota</taxon>
        <taxon>Bacilli</taxon>
        <taxon>Bacillales</taxon>
        <taxon>Staphylococcaceae</taxon>
        <taxon>Macrococcoides</taxon>
    </lineage>
</organism>
<dbReference type="AlphaFoldDB" id="B9E8K3"/>
<evidence type="ECO:0000256" key="1">
    <source>
        <dbReference type="SAM" id="MobiDB-lite"/>
    </source>
</evidence>
<feature type="region of interest" description="Disordered" evidence="1">
    <location>
        <begin position="329"/>
        <end position="352"/>
    </location>
</feature>
<evidence type="ECO:0000313" key="3">
    <source>
        <dbReference type="Proteomes" id="UP000001383"/>
    </source>
</evidence>
<gene>
    <name evidence="2" type="ordered locus">MCCL_1814</name>
</gene>
<proteinExistence type="predicted"/>
<dbReference type="HOGENOM" id="CLU_787083_0_0_9"/>
<evidence type="ECO:0000313" key="2">
    <source>
        <dbReference type="EMBL" id="BAH18521.1"/>
    </source>
</evidence>
<accession>B9E8K3</accession>
<dbReference type="KEGG" id="mcl:MCCL_1814"/>
<dbReference type="STRING" id="458233.MCCL_1814"/>
<feature type="compositionally biased region" description="Basic residues" evidence="1">
    <location>
        <begin position="343"/>
        <end position="352"/>
    </location>
</feature>
<dbReference type="EMBL" id="AP009484">
    <property type="protein sequence ID" value="BAH18521.1"/>
    <property type="molecule type" value="Genomic_DNA"/>
</dbReference>